<keyword evidence="11" id="KW-1185">Reference proteome</keyword>
<keyword evidence="7" id="KW-0325">Glycoprotein</keyword>
<evidence type="ECO:0000256" key="4">
    <source>
        <dbReference type="ARBA" id="ARBA00022989"/>
    </source>
</evidence>
<evidence type="ECO:0000313" key="10">
    <source>
        <dbReference type="EMBL" id="KAJ8409462.1"/>
    </source>
</evidence>
<keyword evidence="5" id="KW-0406">Ion transport</keyword>
<evidence type="ECO:0000256" key="6">
    <source>
        <dbReference type="ARBA" id="ARBA00023136"/>
    </source>
</evidence>
<dbReference type="GO" id="GO:0015459">
    <property type="term" value="F:potassium channel regulator activity"/>
    <property type="evidence" value="ECO:0007669"/>
    <property type="project" value="TreeGrafter"/>
</dbReference>
<organism evidence="10 11">
    <name type="scientific">Aldrovandia affinis</name>
    <dbReference type="NCBI Taxonomy" id="143900"/>
    <lineage>
        <taxon>Eukaryota</taxon>
        <taxon>Metazoa</taxon>
        <taxon>Chordata</taxon>
        <taxon>Craniata</taxon>
        <taxon>Vertebrata</taxon>
        <taxon>Euteleostomi</taxon>
        <taxon>Actinopterygii</taxon>
        <taxon>Neopterygii</taxon>
        <taxon>Teleostei</taxon>
        <taxon>Notacanthiformes</taxon>
        <taxon>Halosauridae</taxon>
        <taxon>Aldrovandia</taxon>
    </lineage>
</organism>
<dbReference type="Proteomes" id="UP001221898">
    <property type="component" value="Unassembled WGS sequence"/>
</dbReference>
<evidence type="ECO:0000256" key="7">
    <source>
        <dbReference type="ARBA" id="ARBA00023180"/>
    </source>
</evidence>
<name>A0AAD7SWH1_9TELE</name>
<dbReference type="PANTHER" id="PTHR10258:SF4">
    <property type="entry name" value="CALCIUM-ACTIVATED POTASSIUM CHANNEL SUBUNIT BETA-3"/>
    <property type="match status" value="1"/>
</dbReference>
<evidence type="ECO:0000256" key="1">
    <source>
        <dbReference type="ARBA" id="ARBA00004141"/>
    </source>
</evidence>
<feature type="transmembrane region" description="Helical" evidence="9">
    <location>
        <begin position="42"/>
        <end position="66"/>
    </location>
</feature>
<evidence type="ECO:0000256" key="5">
    <source>
        <dbReference type="ARBA" id="ARBA00023065"/>
    </source>
</evidence>
<dbReference type="EMBL" id="JAINUG010000030">
    <property type="protein sequence ID" value="KAJ8409462.1"/>
    <property type="molecule type" value="Genomic_DNA"/>
</dbReference>
<dbReference type="Pfam" id="PF03185">
    <property type="entry name" value="CaKB"/>
    <property type="match status" value="1"/>
</dbReference>
<keyword evidence="6 9" id="KW-0472">Membrane</keyword>
<accession>A0AAD7SWH1</accession>
<comment type="caution">
    <text evidence="10">The sequence shown here is derived from an EMBL/GenBank/DDBJ whole genome shotgun (WGS) entry which is preliminary data.</text>
</comment>
<evidence type="ECO:0000256" key="2">
    <source>
        <dbReference type="ARBA" id="ARBA00022448"/>
    </source>
</evidence>
<evidence type="ECO:0000256" key="8">
    <source>
        <dbReference type="ARBA" id="ARBA00023303"/>
    </source>
</evidence>
<dbReference type="InterPro" id="IPR003930">
    <property type="entry name" value="K_chnl_Ca-activ_BK_bsu"/>
</dbReference>
<sequence length="230" mass="25637">MRRQAVHPLGQFMSALSTSETTNKGDRAKTQAPVSSVGEDRAILLGFTMIGFSLLTYFLFGIVLVAPYLKSIWTEESNCTMIQADFRDEWGEVGGDFGPPCLRVTVNLSQSRKPATLHYNEDTIHEECFYIPKHNENKSQVLEEAQRIRKYLQTEINASFPCHSSLGENPSSAILTRKYDGWLVIQYMCWPTLMLAGGAGTISLVRLNQWLSHMVAQFGHQGSGKTGLTG</sequence>
<comment type="subcellular location">
    <subcellularLocation>
        <location evidence="1">Membrane</location>
        <topology evidence="1">Multi-pass membrane protein</topology>
    </subcellularLocation>
</comment>
<dbReference type="GO" id="GO:0008076">
    <property type="term" value="C:voltage-gated potassium channel complex"/>
    <property type="evidence" value="ECO:0007669"/>
    <property type="project" value="TreeGrafter"/>
</dbReference>
<keyword evidence="2" id="KW-0813">Transport</keyword>
<dbReference type="GO" id="GO:0015269">
    <property type="term" value="F:calcium-activated potassium channel activity"/>
    <property type="evidence" value="ECO:0007669"/>
    <property type="project" value="InterPro"/>
</dbReference>
<keyword evidence="8" id="KW-0407">Ion channel</keyword>
<evidence type="ECO:0000256" key="3">
    <source>
        <dbReference type="ARBA" id="ARBA00022692"/>
    </source>
</evidence>
<dbReference type="AlphaFoldDB" id="A0AAD7SWH1"/>
<proteinExistence type="predicted"/>
<protein>
    <submittedName>
        <fullName evidence="10">Uncharacterized protein</fullName>
    </submittedName>
</protein>
<evidence type="ECO:0000256" key="9">
    <source>
        <dbReference type="SAM" id="Phobius"/>
    </source>
</evidence>
<dbReference type="PANTHER" id="PTHR10258">
    <property type="entry name" value="CALCIUM-ACTIVATED POTASSIUM CHANNEL SUBUNIT BETA"/>
    <property type="match status" value="1"/>
</dbReference>
<keyword evidence="3 9" id="KW-0812">Transmembrane</keyword>
<dbReference type="GO" id="GO:0005513">
    <property type="term" value="P:detection of calcium ion"/>
    <property type="evidence" value="ECO:0007669"/>
    <property type="project" value="TreeGrafter"/>
</dbReference>
<gene>
    <name evidence="10" type="ORF">AAFF_G00228630</name>
</gene>
<reference evidence="10" key="1">
    <citation type="journal article" date="2023" name="Science">
        <title>Genome structures resolve the early diversification of teleost fishes.</title>
        <authorList>
            <person name="Parey E."/>
            <person name="Louis A."/>
            <person name="Montfort J."/>
            <person name="Bouchez O."/>
            <person name="Roques C."/>
            <person name="Iampietro C."/>
            <person name="Lluch J."/>
            <person name="Castinel A."/>
            <person name="Donnadieu C."/>
            <person name="Desvignes T."/>
            <person name="Floi Bucao C."/>
            <person name="Jouanno E."/>
            <person name="Wen M."/>
            <person name="Mejri S."/>
            <person name="Dirks R."/>
            <person name="Jansen H."/>
            <person name="Henkel C."/>
            <person name="Chen W.J."/>
            <person name="Zahm M."/>
            <person name="Cabau C."/>
            <person name="Klopp C."/>
            <person name="Thompson A.W."/>
            <person name="Robinson-Rechavi M."/>
            <person name="Braasch I."/>
            <person name="Lecointre G."/>
            <person name="Bobe J."/>
            <person name="Postlethwait J.H."/>
            <person name="Berthelot C."/>
            <person name="Roest Crollius H."/>
            <person name="Guiguen Y."/>
        </authorList>
    </citation>
    <scope>NUCLEOTIDE SEQUENCE</scope>
    <source>
        <strain evidence="10">NC1722</strain>
    </source>
</reference>
<evidence type="ECO:0000313" key="11">
    <source>
        <dbReference type="Proteomes" id="UP001221898"/>
    </source>
</evidence>
<keyword evidence="4 9" id="KW-1133">Transmembrane helix</keyword>